<feature type="compositionally biased region" description="Basic residues" evidence="1">
    <location>
        <begin position="120"/>
        <end position="149"/>
    </location>
</feature>
<dbReference type="Proteomes" id="UP000748752">
    <property type="component" value="Unassembled WGS sequence"/>
</dbReference>
<protein>
    <recommendedName>
        <fullName evidence="4">BrnT family toxin</fullName>
    </recommendedName>
</protein>
<evidence type="ECO:0000313" key="3">
    <source>
        <dbReference type="Proteomes" id="UP000748752"/>
    </source>
</evidence>
<reference evidence="2 3" key="1">
    <citation type="journal article" date="2020" name="Microorganisms">
        <title>Osmotic Adaptation and Compatible Solute Biosynthesis of Phototrophic Bacteria as Revealed from Genome Analyses.</title>
        <authorList>
            <person name="Imhoff J.F."/>
            <person name="Rahn T."/>
            <person name="Kunzel S."/>
            <person name="Keller A."/>
            <person name="Neulinger S.C."/>
        </authorList>
    </citation>
    <scope>NUCLEOTIDE SEQUENCE [LARGE SCALE GENOMIC DNA]</scope>
    <source>
        <strain evidence="2 3">DSM 6210</strain>
    </source>
</reference>
<organism evidence="2 3">
    <name type="scientific">Thiohalocapsa halophila</name>
    <dbReference type="NCBI Taxonomy" id="69359"/>
    <lineage>
        <taxon>Bacteria</taxon>
        <taxon>Pseudomonadati</taxon>
        <taxon>Pseudomonadota</taxon>
        <taxon>Gammaproteobacteria</taxon>
        <taxon>Chromatiales</taxon>
        <taxon>Chromatiaceae</taxon>
        <taxon>Thiohalocapsa</taxon>
    </lineage>
</organism>
<evidence type="ECO:0000313" key="2">
    <source>
        <dbReference type="EMBL" id="MBK1632293.1"/>
    </source>
</evidence>
<dbReference type="EMBL" id="NRRV01000044">
    <property type="protein sequence ID" value="MBK1632293.1"/>
    <property type="molecule type" value="Genomic_DNA"/>
</dbReference>
<name>A0ABS1CKS1_9GAMM</name>
<evidence type="ECO:0000256" key="1">
    <source>
        <dbReference type="SAM" id="MobiDB-lite"/>
    </source>
</evidence>
<gene>
    <name evidence="2" type="ORF">CKO31_16425</name>
</gene>
<evidence type="ECO:0008006" key="4">
    <source>
        <dbReference type="Google" id="ProtNLM"/>
    </source>
</evidence>
<feature type="region of interest" description="Disordered" evidence="1">
    <location>
        <begin position="1"/>
        <end position="24"/>
    </location>
</feature>
<keyword evidence="3" id="KW-1185">Reference proteome</keyword>
<comment type="caution">
    <text evidence="2">The sequence shown here is derived from an EMBL/GenBank/DDBJ whole genome shotgun (WGS) entry which is preliminary data.</text>
</comment>
<sequence>MPGCSARRLRRPKHPKAAAADAEAAAALLDPHALTQEDRDVDGKQRFVTLGLGSAGRLLVVVWTQRDDDRASASRSDPADGAMWLTKQAPAPEPRARRTRQDGGRMRHGTVGRQPPRPPLARRRGRATRRRGSARARGRGTSGRRRTAGRGRAPAGRARRTATH</sequence>
<feature type="region of interest" description="Disordered" evidence="1">
    <location>
        <begin position="66"/>
        <end position="164"/>
    </location>
</feature>
<feature type="compositionally biased region" description="Basic residues" evidence="1">
    <location>
        <begin position="7"/>
        <end position="16"/>
    </location>
</feature>
<proteinExistence type="predicted"/>
<accession>A0ABS1CKS1</accession>
<feature type="compositionally biased region" description="Basic and acidic residues" evidence="1">
    <location>
        <begin position="94"/>
        <end position="105"/>
    </location>
</feature>